<comment type="function">
    <text evidence="9 10">Component of the Mediator complex, a coactivator involved in the regulated transcription of nearly all RNA polymerase II-dependent genes. Mediator functions as a bridge to convey information from gene-specific regulatory proteins to the basal RNA polymerase II transcription machinery. Mediator is recruited to promoters by direct interactions with regulatory proteins and serves as a scaffold for the assembly of a functional preinitiation complex with RNA polymerase II and the general transcription factors.</text>
</comment>
<protein>
    <recommendedName>
        <fullName evidence="4 10">Mediator of RNA polymerase II transcription subunit 21</fullName>
    </recommendedName>
</protein>
<feature type="coiled-coil region" evidence="11">
    <location>
        <begin position="142"/>
        <end position="205"/>
    </location>
</feature>
<dbReference type="Proteomes" id="UP000664169">
    <property type="component" value="Unassembled WGS sequence"/>
</dbReference>
<dbReference type="OrthoDB" id="526653at2759"/>
<keyword evidence="8 10" id="KW-0539">Nucleus</keyword>
<feature type="region of interest" description="Disordered" evidence="12">
    <location>
        <begin position="68"/>
        <end position="138"/>
    </location>
</feature>
<evidence type="ECO:0000256" key="5">
    <source>
        <dbReference type="ARBA" id="ARBA00023015"/>
    </source>
</evidence>
<evidence type="ECO:0000313" key="14">
    <source>
        <dbReference type="Proteomes" id="UP000664169"/>
    </source>
</evidence>
<feature type="region of interest" description="Disordered" evidence="12">
    <location>
        <begin position="1"/>
        <end position="20"/>
    </location>
</feature>
<name>A0A8H3FP99_9LECA</name>
<dbReference type="GO" id="GO:0006357">
    <property type="term" value="P:regulation of transcription by RNA polymerase II"/>
    <property type="evidence" value="ECO:0007669"/>
    <property type="project" value="TreeGrafter"/>
</dbReference>
<sequence length="220" mass="24283">MATAQAVNNGPAIRKSHSDNEVEEDILTRIQTHLDQLATQFYASVRYLSTHHPLLDFDGTPLNSITSLPLSQTTAPPIQAPGTTLGSSTLATEPDFSQEKKSKKDKRDKAAKDDADGPEPAAKPPLSPDWTPLEPDSFGLDIAELADDLITKQKQIEDLLAELPQELEQEEQKQEQRIRELVSELEDLESEVVEVRARRDTLLDKIEGVIEAVGRRGGGR</sequence>
<evidence type="ECO:0000256" key="11">
    <source>
        <dbReference type="SAM" id="Coils"/>
    </source>
</evidence>
<dbReference type="InterPro" id="IPR037212">
    <property type="entry name" value="Med7/Med21-like"/>
</dbReference>
<evidence type="ECO:0000256" key="1">
    <source>
        <dbReference type="ARBA" id="ARBA00004123"/>
    </source>
</evidence>
<comment type="subcellular location">
    <subcellularLocation>
        <location evidence="1 10">Nucleus</location>
    </subcellularLocation>
</comment>
<proteinExistence type="inferred from homology"/>
<organism evidence="13 14">
    <name type="scientific">Gomphillus americanus</name>
    <dbReference type="NCBI Taxonomy" id="1940652"/>
    <lineage>
        <taxon>Eukaryota</taxon>
        <taxon>Fungi</taxon>
        <taxon>Dikarya</taxon>
        <taxon>Ascomycota</taxon>
        <taxon>Pezizomycotina</taxon>
        <taxon>Lecanoromycetes</taxon>
        <taxon>OSLEUM clade</taxon>
        <taxon>Ostropomycetidae</taxon>
        <taxon>Ostropales</taxon>
        <taxon>Graphidaceae</taxon>
        <taxon>Gomphilloideae</taxon>
        <taxon>Gomphillus</taxon>
    </lineage>
</organism>
<keyword evidence="6 10" id="KW-0010">Activator</keyword>
<keyword evidence="7 10" id="KW-0804">Transcription</keyword>
<evidence type="ECO:0000256" key="7">
    <source>
        <dbReference type="ARBA" id="ARBA00023163"/>
    </source>
</evidence>
<evidence type="ECO:0000256" key="6">
    <source>
        <dbReference type="ARBA" id="ARBA00023159"/>
    </source>
</evidence>
<dbReference type="GO" id="GO:0016592">
    <property type="term" value="C:mediator complex"/>
    <property type="evidence" value="ECO:0007669"/>
    <property type="project" value="UniProtKB-UniRule"/>
</dbReference>
<evidence type="ECO:0000256" key="3">
    <source>
        <dbReference type="ARBA" id="ARBA00011837"/>
    </source>
</evidence>
<dbReference type="InterPro" id="IPR021384">
    <property type="entry name" value="Mediator_Med21"/>
</dbReference>
<feature type="compositionally biased region" description="Polar residues" evidence="12">
    <location>
        <begin position="68"/>
        <end position="91"/>
    </location>
</feature>
<evidence type="ECO:0000256" key="9">
    <source>
        <dbReference type="ARBA" id="ARBA00025687"/>
    </source>
</evidence>
<keyword evidence="14" id="KW-1185">Reference proteome</keyword>
<dbReference type="SUPFAM" id="SSF140718">
    <property type="entry name" value="Mediator hinge subcomplex-like"/>
    <property type="match status" value="1"/>
</dbReference>
<dbReference type="Gene3D" id="6.10.280.10">
    <property type="entry name" value="Mediator complex, subunit Med21"/>
    <property type="match status" value="1"/>
</dbReference>
<reference evidence="13" key="1">
    <citation type="submission" date="2021-03" db="EMBL/GenBank/DDBJ databases">
        <authorList>
            <person name="Tagirdzhanova G."/>
        </authorList>
    </citation>
    <scope>NUCLEOTIDE SEQUENCE</scope>
</reference>
<evidence type="ECO:0000256" key="12">
    <source>
        <dbReference type="SAM" id="MobiDB-lite"/>
    </source>
</evidence>
<accession>A0A8H3FP99</accession>
<dbReference type="PANTHER" id="PTHR13381">
    <property type="entry name" value="RNA POLYMERASE II HOLOENZYME COMPONENT SRB7"/>
    <property type="match status" value="1"/>
</dbReference>
<gene>
    <name evidence="13" type="ORF">GOMPHAMPRED_005209</name>
</gene>
<evidence type="ECO:0000256" key="8">
    <source>
        <dbReference type="ARBA" id="ARBA00023242"/>
    </source>
</evidence>
<feature type="compositionally biased region" description="Basic and acidic residues" evidence="12">
    <location>
        <begin position="97"/>
        <end position="115"/>
    </location>
</feature>
<dbReference type="EMBL" id="CAJPDQ010000030">
    <property type="protein sequence ID" value="CAF9928692.1"/>
    <property type="molecule type" value="Genomic_DNA"/>
</dbReference>
<comment type="subunit">
    <text evidence="3 10">Component of the Mediator complex.</text>
</comment>
<dbReference type="AlphaFoldDB" id="A0A8H3FP99"/>
<comment type="caution">
    <text evidence="13">The sequence shown here is derived from an EMBL/GenBank/DDBJ whole genome shotgun (WGS) entry which is preliminary data.</text>
</comment>
<dbReference type="Pfam" id="PF11221">
    <property type="entry name" value="Med21"/>
    <property type="match status" value="1"/>
</dbReference>
<evidence type="ECO:0000256" key="4">
    <source>
        <dbReference type="ARBA" id="ARBA00019691"/>
    </source>
</evidence>
<comment type="similarity">
    <text evidence="2 10">Belongs to the Mediator complex subunit 21 family.</text>
</comment>
<evidence type="ECO:0000256" key="10">
    <source>
        <dbReference type="RuleBase" id="RU366036"/>
    </source>
</evidence>
<dbReference type="PANTHER" id="PTHR13381:SF0">
    <property type="entry name" value="MEDIATOR OF RNA POLYMERASE II TRANSCRIPTION SUBUNIT 21"/>
    <property type="match status" value="1"/>
</dbReference>
<keyword evidence="5 10" id="KW-0805">Transcription regulation</keyword>
<evidence type="ECO:0000256" key="2">
    <source>
        <dbReference type="ARBA" id="ARBA00005770"/>
    </source>
</evidence>
<evidence type="ECO:0000313" key="13">
    <source>
        <dbReference type="EMBL" id="CAF9928692.1"/>
    </source>
</evidence>
<keyword evidence="11" id="KW-0175">Coiled coil</keyword>
<dbReference type="GO" id="GO:0003712">
    <property type="term" value="F:transcription coregulator activity"/>
    <property type="evidence" value="ECO:0007669"/>
    <property type="project" value="TreeGrafter"/>
</dbReference>